<dbReference type="OrthoDB" id="7502135at2"/>
<proteinExistence type="predicted"/>
<feature type="transmembrane region" description="Helical" evidence="1">
    <location>
        <begin position="131"/>
        <end position="150"/>
    </location>
</feature>
<dbReference type="RefSeq" id="WP_159795448.1">
    <property type="nucleotide sequence ID" value="NZ_WTYM01000045.1"/>
</dbReference>
<keyword evidence="1" id="KW-0812">Transmembrane</keyword>
<keyword evidence="1" id="KW-1133">Transmembrane helix</keyword>
<evidence type="ECO:0000256" key="1">
    <source>
        <dbReference type="SAM" id="Phobius"/>
    </source>
</evidence>
<sequence>MPSLFLALIASALAMLGTRQARLVAHLSGLLGGNAGLLTVCWMTSIVTTTAVAWGGSALAPLMPPAGKTMFVAAALAAAGLELAWPMRKAPPREPTQSLGAIALVLLTGQLTDAARFLVLALGVATAHWQLASVGGVLGSGAVLTMAWSLGSEWETRLPLRAVRLALAAAFVIAAVVVGMTARGIMG</sequence>
<dbReference type="Proteomes" id="UP000433652">
    <property type="component" value="Unassembled WGS sequence"/>
</dbReference>
<feature type="transmembrane region" description="Helical" evidence="1">
    <location>
        <begin position="37"/>
        <end position="62"/>
    </location>
</feature>
<keyword evidence="1" id="KW-0472">Membrane</keyword>
<feature type="transmembrane region" description="Helical" evidence="1">
    <location>
        <begin position="162"/>
        <end position="182"/>
    </location>
</feature>
<protein>
    <recommendedName>
        <fullName evidence="4">GDT1 family protein</fullName>
    </recommendedName>
</protein>
<evidence type="ECO:0000313" key="2">
    <source>
        <dbReference type="EMBL" id="MXO60142.1"/>
    </source>
</evidence>
<reference evidence="2 3" key="1">
    <citation type="submission" date="2019-12" db="EMBL/GenBank/DDBJ databases">
        <title>Genomic-based taxomic classification of the family Erythrobacteraceae.</title>
        <authorList>
            <person name="Xu L."/>
        </authorList>
    </citation>
    <scope>NUCLEOTIDE SEQUENCE [LARGE SCALE GENOMIC DNA]</scope>
    <source>
        <strain evidence="2 3">MCCC 1K01500</strain>
    </source>
</reference>
<evidence type="ECO:0000313" key="3">
    <source>
        <dbReference type="Proteomes" id="UP000433652"/>
    </source>
</evidence>
<organism evidence="2 3">
    <name type="scientific">Croceibacterium salegens</name>
    <dbReference type="NCBI Taxonomy" id="1737568"/>
    <lineage>
        <taxon>Bacteria</taxon>
        <taxon>Pseudomonadati</taxon>
        <taxon>Pseudomonadota</taxon>
        <taxon>Alphaproteobacteria</taxon>
        <taxon>Sphingomonadales</taxon>
        <taxon>Erythrobacteraceae</taxon>
        <taxon>Croceibacterium</taxon>
    </lineage>
</organism>
<gene>
    <name evidence="2" type="ORF">GRI89_11390</name>
</gene>
<comment type="caution">
    <text evidence="2">The sequence shown here is derived from an EMBL/GenBank/DDBJ whole genome shotgun (WGS) entry which is preliminary data.</text>
</comment>
<name>A0A6I4T0I7_9SPHN</name>
<evidence type="ECO:0008006" key="4">
    <source>
        <dbReference type="Google" id="ProtNLM"/>
    </source>
</evidence>
<accession>A0A6I4T0I7</accession>
<feature type="transmembrane region" description="Helical" evidence="1">
    <location>
        <begin position="69"/>
        <end position="87"/>
    </location>
</feature>
<dbReference type="EMBL" id="WTYM01000045">
    <property type="protein sequence ID" value="MXO60142.1"/>
    <property type="molecule type" value="Genomic_DNA"/>
</dbReference>
<keyword evidence="3" id="KW-1185">Reference proteome</keyword>
<dbReference type="AlphaFoldDB" id="A0A6I4T0I7"/>
<feature type="transmembrane region" description="Helical" evidence="1">
    <location>
        <begin position="99"/>
        <end position="119"/>
    </location>
</feature>